<evidence type="ECO:0000313" key="3">
    <source>
        <dbReference type="EMBL" id="MFC6145394.1"/>
    </source>
</evidence>
<dbReference type="EMBL" id="JBHSQE010000001">
    <property type="protein sequence ID" value="MFC6145394.1"/>
    <property type="molecule type" value="Genomic_DNA"/>
</dbReference>
<name>A0ABW1Q9A1_9CORY</name>
<evidence type="ECO:0000313" key="4">
    <source>
        <dbReference type="Proteomes" id="UP001596244"/>
    </source>
</evidence>
<dbReference type="RefSeq" id="WP_376999001.1">
    <property type="nucleotide sequence ID" value="NZ_JBHSQE010000001.1"/>
</dbReference>
<dbReference type="Gene3D" id="1.10.260.40">
    <property type="entry name" value="lambda repressor-like DNA-binding domains"/>
    <property type="match status" value="1"/>
</dbReference>
<dbReference type="InterPro" id="IPR001387">
    <property type="entry name" value="Cro/C1-type_HTH"/>
</dbReference>
<dbReference type="InterPro" id="IPR010982">
    <property type="entry name" value="Lambda_DNA-bd_dom_sf"/>
</dbReference>
<evidence type="ECO:0000256" key="1">
    <source>
        <dbReference type="ARBA" id="ARBA00023125"/>
    </source>
</evidence>
<dbReference type="NCBIfam" id="TIGR02607">
    <property type="entry name" value="antidote_HigA"/>
    <property type="match status" value="1"/>
</dbReference>
<dbReference type="PROSITE" id="PS50943">
    <property type="entry name" value="HTH_CROC1"/>
    <property type="match status" value="1"/>
</dbReference>
<accession>A0ABW1Q9A1</accession>
<dbReference type="Pfam" id="PF01381">
    <property type="entry name" value="HTH_3"/>
    <property type="match status" value="1"/>
</dbReference>
<keyword evidence="1" id="KW-0238">DNA-binding</keyword>
<dbReference type="Proteomes" id="UP001596244">
    <property type="component" value="Unassembled WGS sequence"/>
</dbReference>
<proteinExistence type="predicted"/>
<dbReference type="PANTHER" id="PTHR36924:SF1">
    <property type="entry name" value="ANTITOXIN HIGA-1"/>
    <property type="match status" value="1"/>
</dbReference>
<reference evidence="4" key="1">
    <citation type="journal article" date="2019" name="Int. J. Syst. Evol. Microbiol.">
        <title>The Global Catalogue of Microorganisms (GCM) 10K type strain sequencing project: providing services to taxonomists for standard genome sequencing and annotation.</title>
        <authorList>
            <consortium name="The Broad Institute Genomics Platform"/>
            <consortium name="The Broad Institute Genome Sequencing Center for Infectious Disease"/>
            <person name="Wu L."/>
            <person name="Ma J."/>
        </authorList>
    </citation>
    <scope>NUCLEOTIDE SEQUENCE [LARGE SCALE GENOMIC DNA]</scope>
    <source>
        <strain evidence="4">CCUG 51943</strain>
    </source>
</reference>
<dbReference type="InterPro" id="IPR013430">
    <property type="entry name" value="Toxin_antidote_HigA"/>
</dbReference>
<organism evidence="3 4">
    <name type="scientific">Corynebacterium nasicanis</name>
    <dbReference type="NCBI Taxonomy" id="1448267"/>
    <lineage>
        <taxon>Bacteria</taxon>
        <taxon>Bacillati</taxon>
        <taxon>Actinomycetota</taxon>
        <taxon>Actinomycetes</taxon>
        <taxon>Mycobacteriales</taxon>
        <taxon>Corynebacteriaceae</taxon>
        <taxon>Corynebacterium</taxon>
    </lineage>
</organism>
<protein>
    <submittedName>
        <fullName evidence="3">HigA family addiction module antitoxin</fullName>
    </submittedName>
</protein>
<evidence type="ECO:0000259" key="2">
    <source>
        <dbReference type="PROSITE" id="PS50943"/>
    </source>
</evidence>
<dbReference type="SUPFAM" id="SSF47413">
    <property type="entry name" value="lambda repressor-like DNA-binding domains"/>
    <property type="match status" value="1"/>
</dbReference>
<comment type="caution">
    <text evidence="3">The sequence shown here is derived from an EMBL/GenBank/DDBJ whole genome shotgun (WGS) entry which is preliminary data.</text>
</comment>
<dbReference type="CDD" id="cd00093">
    <property type="entry name" value="HTH_XRE"/>
    <property type="match status" value="1"/>
</dbReference>
<keyword evidence="4" id="KW-1185">Reference proteome</keyword>
<dbReference type="PANTHER" id="PTHR36924">
    <property type="entry name" value="ANTITOXIN HIGA-1"/>
    <property type="match status" value="1"/>
</dbReference>
<sequence>MDATSVAEAFPAGEFLAEELEARGWTQQDFAAVLGRPVQFVSEVITGKREITRESAAQIGAALGTSAQLWLNLQETYLLWVQSQDEQVQASIDAVRLRARLRELAPVRELQKRGFVSEGPPEEQARDIVGLLGMGSLDDVPEISFAPRRSNSDETVTLVQRAWVACVRQVAGQLWAAPYDREAFEGVVRGLSSAVRQPSSMANFQASFAEAGVRLVYLEAFPGGKLDGCALLLGGAPVIGISGRGKRLDKVLFTILHESAHVLLGHVEQAGGVIADDLATPSEELWEREADELAGSLALAGDIATVPGRITRTWVDAEARRLDVHPLVLIGCLQKEGRIPWSTTLVRDAISAVPHLEAWDAPRPLRGSASA</sequence>
<dbReference type="SMART" id="SM00530">
    <property type="entry name" value="HTH_XRE"/>
    <property type="match status" value="1"/>
</dbReference>
<gene>
    <name evidence="3" type="ORF">ACFPUZ_01040</name>
</gene>
<feature type="domain" description="HTH cro/C1-type" evidence="2">
    <location>
        <begin position="16"/>
        <end position="70"/>
    </location>
</feature>